<reference evidence="1" key="1">
    <citation type="journal article" date="2014" name="Front. Microbiol.">
        <title>High frequency of phylogenetically diverse reductive dehalogenase-homologous genes in deep subseafloor sedimentary metagenomes.</title>
        <authorList>
            <person name="Kawai M."/>
            <person name="Futagami T."/>
            <person name="Toyoda A."/>
            <person name="Takaki Y."/>
            <person name="Nishi S."/>
            <person name="Hori S."/>
            <person name="Arai W."/>
            <person name="Tsubouchi T."/>
            <person name="Morono Y."/>
            <person name="Uchiyama I."/>
            <person name="Ito T."/>
            <person name="Fujiyama A."/>
            <person name="Inagaki F."/>
            <person name="Takami H."/>
        </authorList>
    </citation>
    <scope>NUCLEOTIDE SEQUENCE</scope>
    <source>
        <strain evidence="1">Expedition CK06-06</strain>
    </source>
</reference>
<name>X1VGX5_9ZZZZ</name>
<protein>
    <recommendedName>
        <fullName evidence="2">Mor transcription activator domain-containing protein</fullName>
    </recommendedName>
</protein>
<dbReference type="AlphaFoldDB" id="X1VGX5"/>
<evidence type="ECO:0008006" key="2">
    <source>
        <dbReference type="Google" id="ProtNLM"/>
    </source>
</evidence>
<organism evidence="1">
    <name type="scientific">marine sediment metagenome</name>
    <dbReference type="NCBI Taxonomy" id="412755"/>
    <lineage>
        <taxon>unclassified sequences</taxon>
        <taxon>metagenomes</taxon>
        <taxon>ecological metagenomes</taxon>
    </lineage>
</organism>
<sequence>MQYLHSGFYPVYAPTEIFVNWRGKLDPSLWLKVTEQSNTQSLRNLAKEYGVSYEAIRRTLFAAASKQ</sequence>
<dbReference type="EMBL" id="BARW01025933">
    <property type="protein sequence ID" value="GAJ13981.1"/>
    <property type="molecule type" value="Genomic_DNA"/>
</dbReference>
<comment type="caution">
    <text evidence="1">The sequence shown here is derived from an EMBL/GenBank/DDBJ whole genome shotgun (WGS) entry which is preliminary data.</text>
</comment>
<accession>X1VGX5</accession>
<evidence type="ECO:0000313" key="1">
    <source>
        <dbReference type="EMBL" id="GAJ13981.1"/>
    </source>
</evidence>
<proteinExistence type="predicted"/>
<gene>
    <name evidence="1" type="ORF">S12H4_42390</name>
</gene>